<dbReference type="GO" id="GO:0043709">
    <property type="term" value="P:cell adhesion involved in single-species biofilm formation"/>
    <property type="evidence" value="ECO:0007669"/>
    <property type="project" value="TreeGrafter"/>
</dbReference>
<comment type="caution">
    <text evidence="6">The sequence shown here is derived from an EMBL/GenBank/DDBJ whole genome shotgun (WGS) entry which is preliminary data.</text>
</comment>
<accession>A0A369TLH4</accession>
<organism evidence="6 7">
    <name type="scientific">Thalassococcus profundi</name>
    <dbReference type="NCBI Taxonomy" id="2282382"/>
    <lineage>
        <taxon>Bacteria</taxon>
        <taxon>Pseudomonadati</taxon>
        <taxon>Pseudomonadota</taxon>
        <taxon>Alphaproteobacteria</taxon>
        <taxon>Rhodobacterales</taxon>
        <taxon>Roseobacteraceae</taxon>
        <taxon>Thalassococcus</taxon>
    </lineage>
</organism>
<dbReference type="RefSeq" id="WP_114511823.1">
    <property type="nucleotide sequence ID" value="NZ_QPMK01000012.1"/>
</dbReference>
<name>A0A369TLH4_9RHOB</name>
<evidence type="ECO:0000256" key="2">
    <source>
        <dbReference type="ARBA" id="ARBA00034247"/>
    </source>
</evidence>
<dbReference type="Pfam" id="PF00072">
    <property type="entry name" value="Response_reg"/>
    <property type="match status" value="1"/>
</dbReference>
<dbReference type="SMART" id="SM00448">
    <property type="entry name" value="REC"/>
    <property type="match status" value="1"/>
</dbReference>
<dbReference type="AlphaFoldDB" id="A0A369TLH4"/>
<dbReference type="InterPro" id="IPR011006">
    <property type="entry name" value="CheY-like_superfamily"/>
</dbReference>
<dbReference type="NCBIfam" id="TIGR00254">
    <property type="entry name" value="GGDEF"/>
    <property type="match status" value="1"/>
</dbReference>
<dbReference type="EMBL" id="QPMK01000012">
    <property type="protein sequence ID" value="RDD65514.1"/>
    <property type="molecule type" value="Genomic_DNA"/>
</dbReference>
<reference evidence="6 7" key="1">
    <citation type="submission" date="2018-07" db="EMBL/GenBank/DDBJ databases">
        <title>Thalassococcus profundi sp. nov., a marine bacterium isolated from deep seawater of Okinawa Trough.</title>
        <authorList>
            <person name="Yu M."/>
        </authorList>
    </citation>
    <scope>NUCLEOTIDE SEQUENCE [LARGE SCALE GENOMIC DNA]</scope>
    <source>
        <strain evidence="6 7">WRAS1</strain>
    </source>
</reference>
<sequence>MNGRILIVDPLATNRIVLRTRLAAAFYDVAQAASGAEALALLATRSGPELVICADWLADMPGHELIRRLRDRPGLGDLPAIVIQSADDSAARMTALRAGADEVMARPIDWLLLMARLRSLLRARRCDSEPPLREDARKALGLAEDSPAFARPGRVALVPAGAEPDLSTLCRGLQIILPGPVALCAPDTVLRPRAEPPDVYVIAETPTAPGKGLALLSDLRARPSSRDAGMLFLAAPQQRQSAATALDLGACDAMIGPVEVAELALRLERLIARQNASRRLRATVQHGVRAALTDPLTGVFNRRYALPKLERMIDTAARRDAPCAVMLADLDHFKRINDRFGHGAGDAVLVEVARRLSAELRPADLLARHGGEEFLIALPDTGRGEALRIARRLCNAIAGAPFALPGKAGSVGVTISIGVAIGGRGTASTPLLDSADRALYGAKADGRNQALIGTASAA</sequence>
<dbReference type="PROSITE" id="PS50110">
    <property type="entry name" value="RESPONSE_REGULATORY"/>
    <property type="match status" value="2"/>
</dbReference>
<comment type="catalytic activity">
    <reaction evidence="2">
        <text>2 GTP = 3',3'-c-di-GMP + 2 diphosphate</text>
        <dbReference type="Rhea" id="RHEA:24898"/>
        <dbReference type="ChEBI" id="CHEBI:33019"/>
        <dbReference type="ChEBI" id="CHEBI:37565"/>
        <dbReference type="ChEBI" id="CHEBI:58805"/>
        <dbReference type="EC" id="2.7.7.65"/>
    </reaction>
</comment>
<dbReference type="GO" id="GO:1902201">
    <property type="term" value="P:negative regulation of bacterial-type flagellum-dependent cell motility"/>
    <property type="evidence" value="ECO:0007669"/>
    <property type="project" value="TreeGrafter"/>
</dbReference>
<dbReference type="Pfam" id="PF00990">
    <property type="entry name" value="GGDEF"/>
    <property type="match status" value="1"/>
</dbReference>
<dbReference type="FunFam" id="3.30.70.270:FF:000001">
    <property type="entry name" value="Diguanylate cyclase domain protein"/>
    <property type="match status" value="1"/>
</dbReference>
<evidence type="ECO:0000256" key="3">
    <source>
        <dbReference type="PROSITE-ProRule" id="PRU00169"/>
    </source>
</evidence>
<dbReference type="GO" id="GO:0052621">
    <property type="term" value="F:diguanylate cyclase activity"/>
    <property type="evidence" value="ECO:0007669"/>
    <property type="project" value="UniProtKB-EC"/>
</dbReference>
<dbReference type="OrthoDB" id="9812260at2"/>
<evidence type="ECO:0000259" key="4">
    <source>
        <dbReference type="PROSITE" id="PS50110"/>
    </source>
</evidence>
<evidence type="ECO:0000313" key="7">
    <source>
        <dbReference type="Proteomes" id="UP000253977"/>
    </source>
</evidence>
<dbReference type="PANTHER" id="PTHR45138:SF9">
    <property type="entry name" value="DIGUANYLATE CYCLASE DGCM-RELATED"/>
    <property type="match status" value="1"/>
</dbReference>
<dbReference type="InterPro" id="IPR001789">
    <property type="entry name" value="Sig_transdc_resp-reg_receiver"/>
</dbReference>
<dbReference type="SUPFAM" id="SSF55073">
    <property type="entry name" value="Nucleotide cyclase"/>
    <property type="match status" value="1"/>
</dbReference>
<dbReference type="PROSITE" id="PS50887">
    <property type="entry name" value="GGDEF"/>
    <property type="match status" value="1"/>
</dbReference>
<dbReference type="Gene3D" id="3.30.70.270">
    <property type="match status" value="1"/>
</dbReference>
<comment type="caution">
    <text evidence="3">Lacks conserved residue(s) required for the propagation of feature annotation.</text>
</comment>
<dbReference type="EC" id="2.7.7.65" evidence="1"/>
<dbReference type="InterPro" id="IPR000160">
    <property type="entry name" value="GGDEF_dom"/>
</dbReference>
<keyword evidence="7" id="KW-1185">Reference proteome</keyword>
<dbReference type="GO" id="GO:0005886">
    <property type="term" value="C:plasma membrane"/>
    <property type="evidence" value="ECO:0007669"/>
    <property type="project" value="TreeGrafter"/>
</dbReference>
<dbReference type="SUPFAM" id="SSF52172">
    <property type="entry name" value="CheY-like"/>
    <property type="match status" value="2"/>
</dbReference>
<evidence type="ECO:0000259" key="5">
    <source>
        <dbReference type="PROSITE" id="PS50887"/>
    </source>
</evidence>
<feature type="domain" description="Response regulatory" evidence="4">
    <location>
        <begin position="122"/>
        <end position="271"/>
    </location>
</feature>
<dbReference type="Proteomes" id="UP000253977">
    <property type="component" value="Unassembled WGS sequence"/>
</dbReference>
<dbReference type="PANTHER" id="PTHR45138">
    <property type="entry name" value="REGULATORY COMPONENTS OF SENSORY TRANSDUCTION SYSTEM"/>
    <property type="match status" value="1"/>
</dbReference>
<dbReference type="Gene3D" id="3.40.50.2300">
    <property type="match status" value="1"/>
</dbReference>
<dbReference type="CDD" id="cd01949">
    <property type="entry name" value="GGDEF"/>
    <property type="match status" value="1"/>
</dbReference>
<dbReference type="SMART" id="SM00267">
    <property type="entry name" value="GGDEF"/>
    <property type="match status" value="1"/>
</dbReference>
<dbReference type="GO" id="GO:0000160">
    <property type="term" value="P:phosphorelay signal transduction system"/>
    <property type="evidence" value="ECO:0007669"/>
    <property type="project" value="InterPro"/>
</dbReference>
<feature type="domain" description="GGDEF" evidence="5">
    <location>
        <begin position="321"/>
        <end position="455"/>
    </location>
</feature>
<protein>
    <recommendedName>
        <fullName evidence="1">diguanylate cyclase</fullName>
        <ecNumber evidence="1">2.7.7.65</ecNumber>
    </recommendedName>
</protein>
<evidence type="ECO:0000256" key="1">
    <source>
        <dbReference type="ARBA" id="ARBA00012528"/>
    </source>
</evidence>
<proteinExistence type="predicted"/>
<feature type="domain" description="Response regulatory" evidence="4">
    <location>
        <begin position="4"/>
        <end position="121"/>
    </location>
</feature>
<dbReference type="InterPro" id="IPR043128">
    <property type="entry name" value="Rev_trsase/Diguanyl_cyclase"/>
</dbReference>
<dbReference type="InterPro" id="IPR029787">
    <property type="entry name" value="Nucleotide_cyclase"/>
</dbReference>
<dbReference type="InterPro" id="IPR050469">
    <property type="entry name" value="Diguanylate_Cyclase"/>
</dbReference>
<evidence type="ECO:0000313" key="6">
    <source>
        <dbReference type="EMBL" id="RDD65514.1"/>
    </source>
</evidence>
<gene>
    <name evidence="6" type="ORF">DU478_15225</name>
</gene>